<feature type="transmembrane region" description="Helical" evidence="1">
    <location>
        <begin position="51"/>
        <end position="71"/>
    </location>
</feature>
<comment type="caution">
    <text evidence="2">The sequence shown here is derived from an EMBL/GenBank/DDBJ whole genome shotgun (WGS) entry which is preliminary data.</text>
</comment>
<protein>
    <submittedName>
        <fullName evidence="2">Uncharacterized protein</fullName>
    </submittedName>
</protein>
<name>A0A9D4ZA59_ADICA</name>
<dbReference type="Proteomes" id="UP000886520">
    <property type="component" value="Chromosome 18"/>
</dbReference>
<dbReference type="AlphaFoldDB" id="A0A9D4ZA59"/>
<sequence>MVGNQLLGMDFCGWAAYNISTSVVDIPLLSLIRSLAIFCVYSLCGVPSLTYGPYLSATAICGGVSAFMLILKTCIFFHHQDVGVLQLLIR</sequence>
<evidence type="ECO:0000313" key="3">
    <source>
        <dbReference type="Proteomes" id="UP000886520"/>
    </source>
</evidence>
<organism evidence="2 3">
    <name type="scientific">Adiantum capillus-veneris</name>
    <name type="common">Maidenhair fern</name>
    <dbReference type="NCBI Taxonomy" id="13818"/>
    <lineage>
        <taxon>Eukaryota</taxon>
        <taxon>Viridiplantae</taxon>
        <taxon>Streptophyta</taxon>
        <taxon>Embryophyta</taxon>
        <taxon>Tracheophyta</taxon>
        <taxon>Polypodiopsida</taxon>
        <taxon>Polypodiidae</taxon>
        <taxon>Polypodiales</taxon>
        <taxon>Pteridineae</taxon>
        <taxon>Pteridaceae</taxon>
        <taxon>Vittarioideae</taxon>
        <taxon>Adiantum</taxon>
    </lineage>
</organism>
<keyword evidence="1" id="KW-0472">Membrane</keyword>
<dbReference type="PANTHER" id="PTHR34953:SF1">
    <property type="entry name" value="ALPHA_BETA HYDROLASE RELATED PROTEIN"/>
    <property type="match status" value="1"/>
</dbReference>
<evidence type="ECO:0000256" key="1">
    <source>
        <dbReference type="SAM" id="Phobius"/>
    </source>
</evidence>
<reference evidence="2" key="1">
    <citation type="submission" date="2021-01" db="EMBL/GenBank/DDBJ databases">
        <title>Adiantum capillus-veneris genome.</title>
        <authorList>
            <person name="Fang Y."/>
            <person name="Liao Q."/>
        </authorList>
    </citation>
    <scope>NUCLEOTIDE SEQUENCE</scope>
    <source>
        <strain evidence="2">H3</strain>
        <tissue evidence="2">Leaf</tissue>
    </source>
</reference>
<dbReference type="PANTHER" id="PTHR34953">
    <property type="entry name" value="ALPHA/BETA HYDROLASE RELATED PROTEIN"/>
    <property type="match status" value="1"/>
</dbReference>
<keyword evidence="1" id="KW-1133">Transmembrane helix</keyword>
<keyword evidence="1" id="KW-0812">Transmembrane</keyword>
<gene>
    <name evidence="2" type="ORF">GOP47_0019036</name>
</gene>
<keyword evidence="3" id="KW-1185">Reference proteome</keyword>
<proteinExistence type="predicted"/>
<dbReference type="EMBL" id="JABFUD020000018">
    <property type="protein sequence ID" value="KAI5066412.1"/>
    <property type="molecule type" value="Genomic_DNA"/>
</dbReference>
<evidence type="ECO:0000313" key="2">
    <source>
        <dbReference type="EMBL" id="KAI5066412.1"/>
    </source>
</evidence>
<accession>A0A9D4ZA59</accession>
<dbReference type="OrthoDB" id="19657at2759"/>